<keyword evidence="3" id="KW-1185">Reference proteome</keyword>
<dbReference type="InterPro" id="IPR051135">
    <property type="entry name" value="Gal/GlcNAc/GalNAc_ST"/>
</dbReference>
<name>A0A9X1I140_9FLAO</name>
<dbReference type="PANTHER" id="PTHR10704:SF44">
    <property type="entry name" value="LD35051P-RELATED"/>
    <property type="match status" value="1"/>
</dbReference>
<dbReference type="SUPFAM" id="SSF52540">
    <property type="entry name" value="P-loop containing nucleoside triphosphate hydrolases"/>
    <property type="match status" value="1"/>
</dbReference>
<dbReference type="Proteomes" id="UP001139199">
    <property type="component" value="Unassembled WGS sequence"/>
</dbReference>
<reference evidence="2" key="1">
    <citation type="submission" date="2021-10" db="EMBL/GenBank/DDBJ databases">
        <title>Tamlana sargassums sp. nov., and Tamlana laminarinivorans sp. nov., two new bacteria isolated from the brown alga.</title>
        <authorList>
            <person name="Li J."/>
        </authorList>
    </citation>
    <scope>NUCLEOTIDE SEQUENCE</scope>
    <source>
        <strain evidence="2">PT2-4</strain>
    </source>
</reference>
<dbReference type="PANTHER" id="PTHR10704">
    <property type="entry name" value="CARBOHYDRATE SULFOTRANSFERASE"/>
    <property type="match status" value="1"/>
</dbReference>
<dbReference type="AlphaFoldDB" id="A0A9X1I140"/>
<dbReference type="InterPro" id="IPR027417">
    <property type="entry name" value="P-loop_NTPase"/>
</dbReference>
<dbReference type="GO" id="GO:0001517">
    <property type="term" value="F:N-acetylglucosamine 6-O-sulfotransferase activity"/>
    <property type="evidence" value="ECO:0007669"/>
    <property type="project" value="TreeGrafter"/>
</dbReference>
<dbReference type="GO" id="GO:0006044">
    <property type="term" value="P:N-acetylglucosamine metabolic process"/>
    <property type="evidence" value="ECO:0007669"/>
    <property type="project" value="TreeGrafter"/>
</dbReference>
<feature type="domain" description="Sulfotransferase" evidence="1">
    <location>
        <begin position="113"/>
        <end position="296"/>
    </location>
</feature>
<comment type="caution">
    <text evidence="2">The sequence shown here is derived from an EMBL/GenBank/DDBJ whole genome shotgun (WGS) entry which is preliminary data.</text>
</comment>
<accession>A0A9X1I140</accession>
<dbReference type="InterPro" id="IPR000863">
    <property type="entry name" value="Sulfotransferase_dom"/>
</dbReference>
<dbReference type="Gene3D" id="3.40.50.300">
    <property type="entry name" value="P-loop containing nucleotide triphosphate hydrolases"/>
    <property type="match status" value="1"/>
</dbReference>
<gene>
    <name evidence="2" type="ORF">LG649_05680</name>
</gene>
<dbReference type="Pfam" id="PF00685">
    <property type="entry name" value="Sulfotransfer_1"/>
    <property type="match status" value="1"/>
</dbReference>
<dbReference type="RefSeq" id="WP_226542077.1">
    <property type="nucleotide sequence ID" value="NZ_JAJAPW010000002.1"/>
</dbReference>
<dbReference type="GO" id="GO:0006790">
    <property type="term" value="P:sulfur compound metabolic process"/>
    <property type="evidence" value="ECO:0007669"/>
    <property type="project" value="TreeGrafter"/>
</dbReference>
<proteinExistence type="predicted"/>
<organism evidence="2 3">
    <name type="scientific">Neotamlana laminarinivorans</name>
    <dbReference type="NCBI Taxonomy" id="2883124"/>
    <lineage>
        <taxon>Bacteria</taxon>
        <taxon>Pseudomonadati</taxon>
        <taxon>Bacteroidota</taxon>
        <taxon>Flavobacteriia</taxon>
        <taxon>Flavobacteriales</taxon>
        <taxon>Flavobacteriaceae</taxon>
        <taxon>Neotamlana</taxon>
    </lineage>
</organism>
<evidence type="ECO:0000313" key="2">
    <source>
        <dbReference type="EMBL" id="MCB4798322.1"/>
    </source>
</evidence>
<evidence type="ECO:0000259" key="1">
    <source>
        <dbReference type="Pfam" id="PF00685"/>
    </source>
</evidence>
<sequence>MKKIIVTGARRTATTFFGQVIAFPDNNAYIFEPLNRELGAKGLSYNVWYPKYNTVSVSKTDKNIFNKLVGLKQLSFKKSIGDAKTDYFIYDASFTERIKNVFSNRSKQTLKFKLSKIFFNRCVYEYYKSKYLRSKRLLVIKDPFLALSTPYFTNNYKAKIVVTLRHPVSYYHSMVKQGWFLKFDLFSNKPSEDVFSIKKQMETDYNNIDRKKQLAVLEYLMVYSELLKYKNNPDYIFIKQEDFLEAPKQTIENLYSKLGLAFNEKTEKFLKSYTTHNTKNENRISNTKRDLNSMKNPWVGKVSKEEIDFVKHFSFELLKEFYPEELW</sequence>
<protein>
    <submittedName>
        <fullName evidence="2">Sulfotransferase</fullName>
    </submittedName>
</protein>
<evidence type="ECO:0000313" key="3">
    <source>
        <dbReference type="Proteomes" id="UP001139199"/>
    </source>
</evidence>
<dbReference type="EMBL" id="JAJAPW010000002">
    <property type="protein sequence ID" value="MCB4798322.1"/>
    <property type="molecule type" value="Genomic_DNA"/>
</dbReference>